<reference evidence="1" key="1">
    <citation type="submission" date="2018-01" db="EMBL/GenBank/DDBJ databases">
        <authorList>
            <person name="Krukenberg V."/>
        </authorList>
    </citation>
    <scope>NUCLEOTIDE SEQUENCE</scope>
    <source>
        <strain evidence="1">E20ANME2</strain>
    </source>
</reference>
<name>A0AC61KZX0_9EURY</name>
<sequence length="109" mass="12250">MRFMKKRTETPEEDDDPLSGVANLFDVAMIFAVGLLVMMMMYVNMPELLTSQDVTIVKNLGQDDMQIIIKNETEIEVLNMTDETTTSMGKLVASLYETEGGATVYVEEE</sequence>
<dbReference type="Proteomes" id="UP000248329">
    <property type="component" value="Unassembled WGS sequence"/>
</dbReference>
<evidence type="ECO:0000313" key="2">
    <source>
        <dbReference type="Proteomes" id="UP000248329"/>
    </source>
</evidence>
<proteinExistence type="predicted"/>
<comment type="caution">
    <text evidence="1">The sequence shown here is derived from an EMBL/GenBank/DDBJ whole genome shotgun (WGS) entry which is preliminary data.</text>
</comment>
<organism evidence="1 2">
    <name type="scientific">Candidatus Methanogaster sp</name>
    <dbReference type="NCBI Taxonomy" id="3386292"/>
    <lineage>
        <taxon>Archaea</taxon>
        <taxon>Methanobacteriati</taxon>
        <taxon>Methanobacteriota</taxon>
        <taxon>Stenosarchaea group</taxon>
        <taxon>Methanomicrobia</taxon>
        <taxon>Methanosarcinales</taxon>
        <taxon>ANME-2 cluster</taxon>
        <taxon>Candidatus Methanogasteraceae</taxon>
        <taxon>Candidatus Methanogaster</taxon>
    </lineage>
</organism>
<evidence type="ECO:0000313" key="1">
    <source>
        <dbReference type="EMBL" id="PXF58353.1"/>
    </source>
</evidence>
<dbReference type="EMBL" id="PQXF01000037">
    <property type="protein sequence ID" value="PXF58353.1"/>
    <property type="molecule type" value="Genomic_DNA"/>
</dbReference>
<protein>
    <submittedName>
        <fullName evidence="1">Uncharacterized protein</fullName>
    </submittedName>
</protein>
<accession>A0AC61KZX0</accession>
<gene>
    <name evidence="1" type="ORF">C4B59_13380</name>
</gene>